<organism evidence="9 10">
    <name type="scientific">Baia soyae</name>
    <dbReference type="NCBI Taxonomy" id="1544746"/>
    <lineage>
        <taxon>Bacteria</taxon>
        <taxon>Bacillati</taxon>
        <taxon>Bacillota</taxon>
        <taxon>Bacilli</taxon>
        <taxon>Bacillales</taxon>
        <taxon>Thermoactinomycetaceae</taxon>
        <taxon>Baia</taxon>
    </lineage>
</organism>
<keyword evidence="10" id="KW-1185">Reference proteome</keyword>
<evidence type="ECO:0000256" key="2">
    <source>
        <dbReference type="ARBA" id="ARBA00005417"/>
    </source>
</evidence>
<dbReference type="PANTHER" id="PTHR43297">
    <property type="entry name" value="OLIGOPEPTIDE TRANSPORT ATP-BINDING PROTEIN APPD"/>
    <property type="match status" value="1"/>
</dbReference>
<evidence type="ECO:0000313" key="10">
    <source>
        <dbReference type="Proteomes" id="UP000294746"/>
    </source>
</evidence>
<dbReference type="InterPro" id="IPR027417">
    <property type="entry name" value="P-loop_NTPase"/>
</dbReference>
<dbReference type="GO" id="GO:0005886">
    <property type="term" value="C:plasma membrane"/>
    <property type="evidence" value="ECO:0007669"/>
    <property type="project" value="UniProtKB-SubCell"/>
</dbReference>
<sequence length="330" mass="36593">MSQALLQIENLKTVFENTKSAVTVVDDISFSMNKGETLALVGESGCGKSMTSLSIMGLLPGTGKVAQGKIMFEGNDLTKKSVEDISKIRGNKIAMIFQEPMTSLNPVLKIGDQMTEGLILHHKLSKKEAEARAIERLKLVGFARATDIMNEYPHQLSGGMRQRVMIAMAMSTDPQLLIADEPTTALDVTIQAQVLELMRDVKAEFETSILLITHDLGVVAEMADRVVVMYAGKVVEEASVFDVFEKSSHPYTEGLLKSVPNLESDQTRLYSIRGNVPTPEEFPIGCRFAPRCDKAMDHCFDHAPDLYRVGDRHQVRCFLYHPEKGTFSHE</sequence>
<dbReference type="InterPro" id="IPR003593">
    <property type="entry name" value="AAA+_ATPase"/>
</dbReference>
<dbReference type="Pfam" id="PF08352">
    <property type="entry name" value="oligo_HPY"/>
    <property type="match status" value="1"/>
</dbReference>
<dbReference type="NCBIfam" id="TIGR01727">
    <property type="entry name" value="oligo_HPY"/>
    <property type="match status" value="1"/>
</dbReference>
<comment type="caution">
    <text evidence="9">The sequence shown here is derived from an EMBL/GenBank/DDBJ whole genome shotgun (WGS) entry which is preliminary data.</text>
</comment>
<dbReference type="RefSeq" id="WP_424205866.1">
    <property type="nucleotide sequence ID" value="NZ_SLXV01000042.1"/>
</dbReference>
<keyword evidence="7" id="KW-0472">Membrane</keyword>
<dbReference type="AlphaFoldDB" id="A0A4R2RMK1"/>
<dbReference type="PROSITE" id="PS00211">
    <property type="entry name" value="ABC_TRANSPORTER_1"/>
    <property type="match status" value="1"/>
</dbReference>
<evidence type="ECO:0000256" key="3">
    <source>
        <dbReference type="ARBA" id="ARBA00022448"/>
    </source>
</evidence>
<dbReference type="EMBL" id="SLXV01000042">
    <property type="protein sequence ID" value="TCP64244.1"/>
    <property type="molecule type" value="Genomic_DNA"/>
</dbReference>
<name>A0A4R2RMK1_9BACL</name>
<evidence type="ECO:0000313" key="9">
    <source>
        <dbReference type="EMBL" id="TCP64244.1"/>
    </source>
</evidence>
<dbReference type="InterPro" id="IPR003439">
    <property type="entry name" value="ABC_transporter-like_ATP-bd"/>
</dbReference>
<dbReference type="PROSITE" id="PS50893">
    <property type="entry name" value="ABC_TRANSPORTER_2"/>
    <property type="match status" value="1"/>
</dbReference>
<comment type="similarity">
    <text evidence="2">Belongs to the ABC transporter superfamily.</text>
</comment>
<evidence type="ECO:0000256" key="5">
    <source>
        <dbReference type="ARBA" id="ARBA00022741"/>
    </source>
</evidence>
<proteinExistence type="inferred from homology"/>
<dbReference type="InterPro" id="IPR017871">
    <property type="entry name" value="ABC_transporter-like_CS"/>
</dbReference>
<dbReference type="Proteomes" id="UP000294746">
    <property type="component" value="Unassembled WGS sequence"/>
</dbReference>
<dbReference type="InterPro" id="IPR013563">
    <property type="entry name" value="Oligopep_ABC_C"/>
</dbReference>
<dbReference type="Gene3D" id="3.40.50.300">
    <property type="entry name" value="P-loop containing nucleotide triphosphate hydrolases"/>
    <property type="match status" value="1"/>
</dbReference>
<reference evidence="9 10" key="1">
    <citation type="submission" date="2019-03" db="EMBL/GenBank/DDBJ databases">
        <title>Genomic Encyclopedia of Type Strains, Phase IV (KMG-IV): sequencing the most valuable type-strain genomes for metagenomic binning, comparative biology and taxonomic classification.</title>
        <authorList>
            <person name="Goeker M."/>
        </authorList>
    </citation>
    <scope>NUCLEOTIDE SEQUENCE [LARGE SCALE GENOMIC DNA]</scope>
    <source>
        <strain evidence="9 10">DSM 46831</strain>
    </source>
</reference>
<dbReference type="FunFam" id="3.40.50.300:FF:000016">
    <property type="entry name" value="Oligopeptide ABC transporter ATP-binding component"/>
    <property type="match status" value="1"/>
</dbReference>
<keyword evidence="3" id="KW-0813">Transport</keyword>
<dbReference type="PANTHER" id="PTHR43297:SF2">
    <property type="entry name" value="DIPEPTIDE TRANSPORT ATP-BINDING PROTEIN DPPD"/>
    <property type="match status" value="1"/>
</dbReference>
<keyword evidence="5" id="KW-0547">Nucleotide-binding</keyword>
<keyword evidence="4" id="KW-1003">Cell membrane</keyword>
<keyword evidence="6 9" id="KW-0067">ATP-binding</keyword>
<gene>
    <name evidence="9" type="ORF">EDD57_1429</name>
</gene>
<protein>
    <submittedName>
        <fullName evidence="9">Peptide/nickel transport system ATP-binding protein</fullName>
    </submittedName>
</protein>
<dbReference type="GO" id="GO:0015833">
    <property type="term" value="P:peptide transport"/>
    <property type="evidence" value="ECO:0007669"/>
    <property type="project" value="InterPro"/>
</dbReference>
<dbReference type="CDD" id="cd03257">
    <property type="entry name" value="ABC_NikE_OppD_transporters"/>
    <property type="match status" value="1"/>
</dbReference>
<evidence type="ECO:0000256" key="1">
    <source>
        <dbReference type="ARBA" id="ARBA00004202"/>
    </source>
</evidence>
<dbReference type="SMART" id="SM00382">
    <property type="entry name" value="AAA"/>
    <property type="match status" value="1"/>
</dbReference>
<dbReference type="GO" id="GO:0016887">
    <property type="term" value="F:ATP hydrolysis activity"/>
    <property type="evidence" value="ECO:0007669"/>
    <property type="project" value="InterPro"/>
</dbReference>
<evidence type="ECO:0000259" key="8">
    <source>
        <dbReference type="PROSITE" id="PS50893"/>
    </source>
</evidence>
<comment type="subcellular location">
    <subcellularLocation>
        <location evidence="1">Cell membrane</location>
        <topology evidence="1">Peripheral membrane protein</topology>
    </subcellularLocation>
</comment>
<dbReference type="GO" id="GO:0005524">
    <property type="term" value="F:ATP binding"/>
    <property type="evidence" value="ECO:0007669"/>
    <property type="project" value="UniProtKB-KW"/>
</dbReference>
<dbReference type="Pfam" id="PF00005">
    <property type="entry name" value="ABC_tran"/>
    <property type="match status" value="1"/>
</dbReference>
<feature type="domain" description="ABC transporter" evidence="8">
    <location>
        <begin position="6"/>
        <end position="256"/>
    </location>
</feature>
<evidence type="ECO:0000256" key="7">
    <source>
        <dbReference type="ARBA" id="ARBA00023136"/>
    </source>
</evidence>
<dbReference type="SUPFAM" id="SSF52540">
    <property type="entry name" value="P-loop containing nucleoside triphosphate hydrolases"/>
    <property type="match status" value="1"/>
</dbReference>
<dbReference type="InterPro" id="IPR050388">
    <property type="entry name" value="ABC_Ni/Peptide_Import"/>
</dbReference>
<evidence type="ECO:0000256" key="6">
    <source>
        <dbReference type="ARBA" id="ARBA00022840"/>
    </source>
</evidence>
<accession>A0A4R2RMK1</accession>
<evidence type="ECO:0000256" key="4">
    <source>
        <dbReference type="ARBA" id="ARBA00022475"/>
    </source>
</evidence>